<dbReference type="Pfam" id="PF21077">
    <property type="entry name" value="GDH_ACT3"/>
    <property type="match status" value="1"/>
</dbReference>
<name>A0AAW8B8L8_9GAMM</name>
<accession>A0AAW8B8L8</accession>
<dbReference type="Pfam" id="PF21079">
    <property type="entry name" value="GDH_HM2"/>
    <property type="match status" value="1"/>
</dbReference>
<dbReference type="Pfam" id="PF21074">
    <property type="entry name" value="GDH_C"/>
    <property type="match status" value="1"/>
</dbReference>
<dbReference type="PANTHER" id="PTHR43403:SF1">
    <property type="entry name" value="NAD-SPECIFIC GLUTAMATE DEHYDROGENASE"/>
    <property type="match status" value="1"/>
</dbReference>
<feature type="domain" description="NAD-specific glutamate dehydrogenase C-terminal" evidence="3">
    <location>
        <begin position="1269"/>
        <end position="1605"/>
    </location>
</feature>
<feature type="domain" description="NAD-glutamate dehydrogenase catalytic" evidence="2">
    <location>
        <begin position="727"/>
        <end position="1222"/>
    </location>
</feature>
<dbReference type="SUPFAM" id="SSF53223">
    <property type="entry name" value="Aminoacid dehydrogenase-like, N-terminal domain"/>
    <property type="match status" value="1"/>
</dbReference>
<dbReference type="GO" id="GO:0004352">
    <property type="term" value="F:glutamate dehydrogenase (NAD+) activity"/>
    <property type="evidence" value="ECO:0007669"/>
    <property type="project" value="UniProtKB-EC"/>
</dbReference>
<dbReference type="SUPFAM" id="SSF51735">
    <property type="entry name" value="NAD(P)-binding Rossmann-fold domains"/>
    <property type="match status" value="1"/>
</dbReference>
<dbReference type="Proteomes" id="UP001178354">
    <property type="component" value="Unassembled WGS sequence"/>
</dbReference>
<dbReference type="GO" id="GO:0006538">
    <property type="term" value="P:L-glutamate catabolic process"/>
    <property type="evidence" value="ECO:0007669"/>
    <property type="project" value="InterPro"/>
</dbReference>
<dbReference type="InterPro" id="IPR049062">
    <property type="entry name" value="NAD_Glu_DH_ACT2"/>
</dbReference>
<evidence type="ECO:0000313" key="7">
    <source>
        <dbReference type="EMBL" id="MDP1521225.1"/>
    </source>
</evidence>
<feature type="domain" description="NAD-glutamate dehydrogenase N-terminal ACT1" evidence="4">
    <location>
        <begin position="32"/>
        <end position="174"/>
    </location>
</feature>
<dbReference type="Pfam" id="PF21076">
    <property type="entry name" value="GDH_ACT2"/>
    <property type="match status" value="1"/>
</dbReference>
<dbReference type="Gene3D" id="3.40.50.720">
    <property type="entry name" value="NAD(P)-binding Rossmann-like Domain"/>
    <property type="match status" value="1"/>
</dbReference>
<organism evidence="7 8">
    <name type="scientific">Porticoccus litoralis</name>
    <dbReference type="NCBI Taxonomy" id="434086"/>
    <lineage>
        <taxon>Bacteria</taxon>
        <taxon>Pseudomonadati</taxon>
        <taxon>Pseudomonadota</taxon>
        <taxon>Gammaproteobacteria</taxon>
        <taxon>Cellvibrionales</taxon>
        <taxon>Porticoccaceae</taxon>
        <taxon>Porticoccus</taxon>
    </lineage>
</organism>
<feature type="domain" description="NAD-glutamate dehydrogenase ACT3" evidence="6">
    <location>
        <begin position="549"/>
        <end position="623"/>
    </location>
</feature>
<reference evidence="7" key="2">
    <citation type="submission" date="2023-08" db="EMBL/GenBank/DDBJ databases">
        <authorList>
            <person name="Luo J."/>
        </authorList>
    </citation>
    <scope>NUCLEOTIDE SEQUENCE</scope>
    <source>
        <strain evidence="7">DSM 25064</strain>
    </source>
</reference>
<dbReference type="InterPro" id="IPR049059">
    <property type="entry name" value="NAD_Glu_DH_HM1"/>
</dbReference>
<comment type="caution">
    <text evidence="7">The sequence shown here is derived from an EMBL/GenBank/DDBJ whole genome shotgun (WGS) entry which is preliminary data.</text>
</comment>
<dbReference type="Pfam" id="PF21075">
    <property type="entry name" value="GDH_ACT1"/>
    <property type="match status" value="1"/>
</dbReference>
<dbReference type="GO" id="GO:0004069">
    <property type="term" value="F:L-aspartate:2-oxoglutarate aminotransferase activity"/>
    <property type="evidence" value="ECO:0007669"/>
    <property type="project" value="InterPro"/>
</dbReference>
<protein>
    <submittedName>
        <fullName evidence="7">NAD-glutamate dehydrogenase</fullName>
        <ecNumber evidence="7">1.4.1.2</ecNumber>
    </submittedName>
</protein>
<reference evidence="7" key="1">
    <citation type="journal article" date="2010" name="Int. J. Syst. Evol. Microbiol.">
        <title>Porticoccus litoralis gen. nov., sp. nov., a gammaproteobacterium isolated from the Yellow Sea.</title>
        <authorList>
            <person name="Oh H.M."/>
            <person name="Kim H."/>
            <person name="Kim K.M."/>
            <person name="Min G.S."/>
            <person name="Cho J.C."/>
        </authorList>
    </citation>
    <scope>NUCLEOTIDE SEQUENCE</scope>
    <source>
        <strain evidence="7">DSM 25064</strain>
    </source>
</reference>
<evidence type="ECO:0000313" key="8">
    <source>
        <dbReference type="Proteomes" id="UP001178354"/>
    </source>
</evidence>
<evidence type="ECO:0000259" key="4">
    <source>
        <dbReference type="Pfam" id="PF21075"/>
    </source>
</evidence>
<evidence type="ECO:0000256" key="1">
    <source>
        <dbReference type="ARBA" id="ARBA00023002"/>
    </source>
</evidence>
<evidence type="ECO:0000259" key="2">
    <source>
        <dbReference type="Pfam" id="PF05088"/>
    </source>
</evidence>
<feature type="domain" description="NAD-glutamate dehydrogenase ACT2" evidence="5">
    <location>
        <begin position="404"/>
        <end position="492"/>
    </location>
</feature>
<dbReference type="PIRSF" id="PIRSF036761">
    <property type="entry name" value="GDH_Mll4104"/>
    <property type="match status" value="1"/>
</dbReference>
<evidence type="ECO:0000259" key="5">
    <source>
        <dbReference type="Pfam" id="PF21076"/>
    </source>
</evidence>
<dbReference type="InterPro" id="IPR036291">
    <property type="entry name" value="NAD(P)-bd_dom_sf"/>
</dbReference>
<dbReference type="EC" id="1.4.1.2" evidence="7"/>
<proteinExistence type="predicted"/>
<dbReference type="Pfam" id="PF21073">
    <property type="entry name" value="GDH_HM1"/>
    <property type="match status" value="1"/>
</dbReference>
<dbReference type="RefSeq" id="WP_305170889.1">
    <property type="nucleotide sequence ID" value="NZ_JAUUUU010000005.1"/>
</dbReference>
<gene>
    <name evidence="7" type="ORF">Q8A57_09615</name>
</gene>
<dbReference type="InterPro" id="IPR049056">
    <property type="entry name" value="NAD_Glu_DH_HM3"/>
</dbReference>
<dbReference type="Pfam" id="PF05088">
    <property type="entry name" value="Bac_GDH_CD"/>
    <property type="match status" value="1"/>
</dbReference>
<sequence length="1623" mass="185140">MQVLSQSDFFTRLEELFDKHYSPALAKKLVPFAHRLFDLFPIEELAEERIEDIEGFVHSLYLFNNKRDILRPKVRVFNPSLEEDGWVNDATAIFILQRDMPFLVDSVRILLNRIGIDVQVIKSTLLNVVRDEEGKLLDLLATADDPNSRPEALIFIDIDLHTSTETLQTLEHDIVDVLQDVEVVTDDFQPMTERVNKVITEVRANPGGLPEEDVHELASFLEWLRDGAFIFHGVAEFKLLKGRNNPLLRAEEGQQLGIFRRHHLGDEKTPLSSMSGGIQAFYEGDAPLAFTKSSCRSKVHRQAYADFIVLKHFDRQGNVVGEYLFMGLYTSAVYHASPFQIPLIRQRVQQVLDRTGFPPGSHDFKAMRQLIEVHPRDELFHSSADELYATLVGVWQINERRIVKLFVRVDPFEKFVNCLVYMPRDVYRTSIRTHIEEVLKEEFGAEECEFNTSFSESILARTQFVLKIESDRYREVNQRDLERHIVSLTQDWGDDLEEAALEHWGEELGRNMASTYRNAFPASYRDHFDHRSAIHDIDLFHGLEREGQIATSFYQPLGAERNVMRFKLFHRAEQLELSELVPMLENLGFRVLGEHPYEITPHQGSEIWMHDFTLRFGLDVDVDVSLVRNAFQDAFSAVWSGHTENDRYNHLVVGARLDWRTVALLRLYGRYMKQLGSSFSQDFIADTLATNLELTRNLVALFRCLFDPKLLESHGDEYGRAERLNEKITDMLDQVSNLNADRVLRSYLQLINATKRTNFFQLDAEGAVKPYISVKLAPREISDAPEPRPMFEIFVYSPRMEGVHLRAGKVARGGLRWSDRLEDYRTEVLGLVKAQQVKNAVIVPTGAKGGFVAKQMPRNPSREAFLEEGIACYRLFIRGLLDLTDNIVGGEIVPPPCVVRRDYDDPYLVVAADKGTATFSDYANDISLEYGHWLGDAFASGGSFGYDHKKMGITARGAWVSVQRHFQEIGLNTQKENFTVVGIGDMAGDVFGNGMLRSEHICLVAAFNHQHIFLDPNPDATLSFGERQRLFDLPRSNWEDYNPELISKGGGVYLRSAKSVPLSEEVRARFGLDATALKPNELIHELLKSDVDLIWNGGIGTYVKASTESHQEAGDRANDPVRVNGRELRCRVFGEGGNLGMTQRGRIEFALNGGACNTDFIDNAGGVDCSDHEVNIKILLNELVQSQDLTTKQRNQLLVDMTDQVADLVLNNNYRQTLAISLAHYRCVTNFSEYWRTLTDWEAAGKIDRALEFLPDDETLKDRVKRSVGLTHPELSVLVSYAKILIKEQVLASDAAEDSYVARAIEGAFPKRLLKDYPEQVMHHSLRREIITNQIVNEIVNLMGVNYFLRQVASTGATVDDVVRAYVVVRDILHLQHFWHRVEQLDYQVPAEVQFELFYALMRLGRRASRWVLRNRRSCLNPGKEVKTLGPKLAELQLLLPTLFAWGEEENSWQAEVTRLVEQGVQEEVAMLVSSSNFLFFGFGIVDLAASSDKPVGLVLELYYKISVELDLEWFAEQIVHLEPASRWEDFARESFVDDLENQRRSLAGTLLKDIAVMEDIDNVIHIWKAAQSPLIKRWQDMMKELHTAPVYDFAMFSVALRELLDLVQSTENRQDSPPVCAV</sequence>
<dbReference type="InterPro" id="IPR049064">
    <property type="entry name" value="NAD_Glu_DH_ACT3"/>
</dbReference>
<keyword evidence="8" id="KW-1185">Reference proteome</keyword>
<dbReference type="InterPro" id="IPR046346">
    <property type="entry name" value="Aminoacid_DH-like_N_sf"/>
</dbReference>
<dbReference type="PANTHER" id="PTHR43403">
    <property type="entry name" value="NAD-SPECIFIC GLUTAMATE DEHYDROGENASE"/>
    <property type="match status" value="1"/>
</dbReference>
<evidence type="ECO:0000259" key="3">
    <source>
        <dbReference type="Pfam" id="PF21074"/>
    </source>
</evidence>
<dbReference type="Pfam" id="PF21078">
    <property type="entry name" value="GDH_HM3"/>
    <property type="match status" value="1"/>
</dbReference>
<evidence type="ECO:0000259" key="6">
    <source>
        <dbReference type="Pfam" id="PF21077"/>
    </source>
</evidence>
<dbReference type="InterPro" id="IPR024727">
    <property type="entry name" value="NAD_Glu_DH_N_ACT1"/>
</dbReference>
<keyword evidence="1 7" id="KW-0560">Oxidoreductase</keyword>
<dbReference type="InterPro" id="IPR007780">
    <property type="entry name" value="NAD_Glu_DH_bac"/>
</dbReference>
<dbReference type="InterPro" id="IPR048381">
    <property type="entry name" value="GDH_C"/>
</dbReference>
<dbReference type="InterPro" id="IPR028971">
    <property type="entry name" value="NAD-GDH_cat"/>
</dbReference>
<dbReference type="InterPro" id="IPR049058">
    <property type="entry name" value="NAD_Glu_DH_HM2"/>
</dbReference>
<dbReference type="EMBL" id="JAUUUU010000005">
    <property type="protein sequence ID" value="MDP1521225.1"/>
    <property type="molecule type" value="Genomic_DNA"/>
</dbReference>